<evidence type="ECO:0000256" key="3">
    <source>
        <dbReference type="ARBA" id="ARBA00022723"/>
    </source>
</evidence>
<dbReference type="PIRSF" id="PIRSF000349">
    <property type="entry name" value="SODismutase"/>
    <property type="match status" value="1"/>
</dbReference>
<dbReference type="PROSITE" id="PS00088">
    <property type="entry name" value="SOD_MN"/>
    <property type="match status" value="1"/>
</dbReference>
<dbReference type="Gene3D" id="3.55.40.20">
    <property type="entry name" value="Iron/manganese superoxide dismutase, C-terminal domain"/>
    <property type="match status" value="1"/>
</dbReference>
<dbReference type="GO" id="GO:0046872">
    <property type="term" value="F:metal ion binding"/>
    <property type="evidence" value="ECO:0007669"/>
    <property type="project" value="UniProtKB-KW"/>
</dbReference>
<dbReference type="AlphaFoldDB" id="A0A5B8RXX4"/>
<dbReference type="OrthoDB" id="9803125at2"/>
<gene>
    <name evidence="10" type="ORF">FOZ74_15835</name>
</gene>
<dbReference type="InterPro" id="IPR019831">
    <property type="entry name" value="Mn/Fe_SOD_N"/>
</dbReference>
<keyword evidence="3 6" id="KW-0479">Metal-binding</keyword>
<sequence length="193" mass="21622">MHHELPKLPYALDALAPHISKETMEYHYGKHHSAYVNNLNKLQEGTEFENMTLEEIIKKSSGGIFNNAAQVWNHTFFWHCMKPSGGGEPHGALAKAIDAKWGSCAAFREAFLKSAGGNFGSGWTWLVKKPDASVDIVNTSNAGTPLTTADKPLLTVDVWEHAYYIDYRNARPKFVETVLDHLINWDFAESNFA</sequence>
<evidence type="ECO:0000256" key="4">
    <source>
        <dbReference type="ARBA" id="ARBA00023002"/>
    </source>
</evidence>
<feature type="domain" description="Manganese/iron superoxide dismutase C-terminal" evidence="9">
    <location>
        <begin position="89"/>
        <end position="190"/>
    </location>
</feature>
<comment type="similarity">
    <text evidence="1 7">Belongs to the iron/manganese superoxide dismutase family.</text>
</comment>
<feature type="binding site" evidence="6">
    <location>
        <position position="27"/>
    </location>
    <ligand>
        <name>Mn(2+)</name>
        <dbReference type="ChEBI" id="CHEBI:29035"/>
    </ligand>
</feature>
<keyword evidence="5" id="KW-0408">Iron</keyword>
<dbReference type="GO" id="GO:0004784">
    <property type="term" value="F:superoxide dismutase activity"/>
    <property type="evidence" value="ECO:0007669"/>
    <property type="project" value="UniProtKB-EC"/>
</dbReference>
<proteinExistence type="inferred from homology"/>
<dbReference type="SUPFAM" id="SSF54719">
    <property type="entry name" value="Fe,Mn superoxide dismutase (SOD), C-terminal domain"/>
    <property type="match status" value="1"/>
</dbReference>
<dbReference type="EC" id="1.15.1.1" evidence="2 7"/>
<dbReference type="InterPro" id="IPR001189">
    <property type="entry name" value="Mn/Fe_SOD"/>
</dbReference>
<evidence type="ECO:0000259" key="8">
    <source>
        <dbReference type="Pfam" id="PF00081"/>
    </source>
</evidence>
<evidence type="ECO:0000256" key="7">
    <source>
        <dbReference type="RuleBase" id="RU000414"/>
    </source>
</evidence>
<organism evidence="10 11">
    <name type="scientific">Comamonas flocculans</name>
    <dbReference type="NCBI Taxonomy" id="2597701"/>
    <lineage>
        <taxon>Bacteria</taxon>
        <taxon>Pseudomonadati</taxon>
        <taxon>Pseudomonadota</taxon>
        <taxon>Betaproteobacteria</taxon>
        <taxon>Burkholderiales</taxon>
        <taxon>Comamonadaceae</taxon>
        <taxon>Comamonas</taxon>
    </lineage>
</organism>
<dbReference type="Pfam" id="PF02777">
    <property type="entry name" value="Sod_Fe_C"/>
    <property type="match status" value="1"/>
</dbReference>
<keyword evidence="4 7" id="KW-0560">Oxidoreductase</keyword>
<accession>A0A5B8RXX4</accession>
<protein>
    <recommendedName>
        <fullName evidence="2 7">Superoxide dismutase</fullName>
        <ecNumber evidence="2 7">1.15.1.1</ecNumber>
    </recommendedName>
</protein>
<feature type="binding site" evidence="6">
    <location>
        <position position="161"/>
    </location>
    <ligand>
        <name>Mn(2+)</name>
        <dbReference type="ChEBI" id="CHEBI:29035"/>
    </ligand>
</feature>
<dbReference type="InterPro" id="IPR036314">
    <property type="entry name" value="SOD_C_sf"/>
</dbReference>
<dbReference type="PANTHER" id="PTHR42769:SF3">
    <property type="entry name" value="SUPEROXIDE DISMUTASE [FE] 2, CHLOROPLASTIC"/>
    <property type="match status" value="1"/>
</dbReference>
<feature type="binding site" evidence="6">
    <location>
        <position position="74"/>
    </location>
    <ligand>
        <name>Mn(2+)</name>
        <dbReference type="ChEBI" id="CHEBI:29035"/>
    </ligand>
</feature>
<feature type="domain" description="Manganese/iron superoxide dismutase N-terminal" evidence="8">
    <location>
        <begin position="3"/>
        <end position="82"/>
    </location>
</feature>
<dbReference type="PRINTS" id="PR01703">
    <property type="entry name" value="MNSODISMTASE"/>
</dbReference>
<dbReference type="Gene3D" id="1.10.287.990">
    <property type="entry name" value="Fe,Mn superoxide dismutase (SOD) domain"/>
    <property type="match status" value="1"/>
</dbReference>
<evidence type="ECO:0000256" key="2">
    <source>
        <dbReference type="ARBA" id="ARBA00012682"/>
    </source>
</evidence>
<dbReference type="KEGG" id="cof:FOZ74_15835"/>
<dbReference type="InterPro" id="IPR019833">
    <property type="entry name" value="Mn/Fe_SOD_BS"/>
</dbReference>
<dbReference type="RefSeq" id="WP_146913993.1">
    <property type="nucleotide sequence ID" value="NZ_CP042344.1"/>
</dbReference>
<dbReference type="FunFam" id="1.10.287.990:FF:000002">
    <property type="entry name" value="Superoxide dismutase"/>
    <property type="match status" value="1"/>
</dbReference>
<name>A0A5B8RXX4_9BURK</name>
<feature type="binding site" evidence="6">
    <location>
        <position position="157"/>
    </location>
    <ligand>
        <name>Mn(2+)</name>
        <dbReference type="ChEBI" id="CHEBI:29035"/>
    </ligand>
</feature>
<dbReference type="Proteomes" id="UP000321199">
    <property type="component" value="Chromosome"/>
</dbReference>
<dbReference type="InterPro" id="IPR036324">
    <property type="entry name" value="Mn/Fe_SOD_N_sf"/>
</dbReference>
<evidence type="ECO:0000256" key="6">
    <source>
        <dbReference type="PIRSR" id="PIRSR000349-1"/>
    </source>
</evidence>
<evidence type="ECO:0000256" key="1">
    <source>
        <dbReference type="ARBA" id="ARBA00008714"/>
    </source>
</evidence>
<evidence type="ECO:0000256" key="5">
    <source>
        <dbReference type="ARBA" id="ARBA00023004"/>
    </source>
</evidence>
<dbReference type="InterPro" id="IPR019832">
    <property type="entry name" value="Mn/Fe_SOD_C"/>
</dbReference>
<dbReference type="Pfam" id="PF00081">
    <property type="entry name" value="Sod_Fe_N"/>
    <property type="match status" value="1"/>
</dbReference>
<comment type="catalytic activity">
    <reaction evidence="7">
        <text>2 superoxide + 2 H(+) = H2O2 + O2</text>
        <dbReference type="Rhea" id="RHEA:20696"/>
        <dbReference type="ChEBI" id="CHEBI:15378"/>
        <dbReference type="ChEBI" id="CHEBI:15379"/>
        <dbReference type="ChEBI" id="CHEBI:16240"/>
        <dbReference type="ChEBI" id="CHEBI:18421"/>
        <dbReference type="EC" id="1.15.1.1"/>
    </reaction>
</comment>
<reference evidence="10 11" key="1">
    <citation type="submission" date="2019-07" db="EMBL/GenBank/DDBJ databases">
        <title>Complete genome sequence of Comamonas sp. NLF 7-7 isolated from livestock.</title>
        <authorList>
            <person name="Kim D.H."/>
            <person name="Kim J.G."/>
        </authorList>
    </citation>
    <scope>NUCLEOTIDE SEQUENCE [LARGE SCALE GENOMIC DNA]</scope>
    <source>
        <strain evidence="10 11">NLF 7-7</strain>
    </source>
</reference>
<evidence type="ECO:0000259" key="9">
    <source>
        <dbReference type="Pfam" id="PF02777"/>
    </source>
</evidence>
<dbReference type="EMBL" id="CP042344">
    <property type="protein sequence ID" value="QEA14381.1"/>
    <property type="molecule type" value="Genomic_DNA"/>
</dbReference>
<dbReference type="SUPFAM" id="SSF46609">
    <property type="entry name" value="Fe,Mn superoxide dismutase (SOD), N-terminal domain"/>
    <property type="match status" value="1"/>
</dbReference>
<evidence type="ECO:0000313" key="11">
    <source>
        <dbReference type="Proteomes" id="UP000321199"/>
    </source>
</evidence>
<evidence type="ECO:0000313" key="10">
    <source>
        <dbReference type="EMBL" id="QEA14381.1"/>
    </source>
</evidence>
<keyword evidence="11" id="KW-1185">Reference proteome</keyword>
<comment type="function">
    <text evidence="7">Destroys radicals which are normally produced within the cells and which are toxic to biological systems.</text>
</comment>
<dbReference type="PANTHER" id="PTHR42769">
    <property type="entry name" value="SUPEROXIDE DISMUTASE"/>
    <property type="match status" value="1"/>
</dbReference>